<keyword evidence="5" id="KW-0645">Protease</keyword>
<dbReference type="Proteomes" id="UP000085678">
    <property type="component" value="Unplaced"/>
</dbReference>
<feature type="active site" evidence="14">
    <location>
        <position position="419"/>
    </location>
</feature>
<feature type="compositionally biased region" description="Basic and acidic residues" evidence="15">
    <location>
        <begin position="213"/>
        <end position="228"/>
    </location>
</feature>
<keyword evidence="9" id="KW-0378">Hydrolase</keyword>
<dbReference type="InterPro" id="IPR001590">
    <property type="entry name" value="Peptidase_M12B"/>
</dbReference>
<dbReference type="OrthoDB" id="10035764at2759"/>
<evidence type="ECO:0000256" key="2">
    <source>
        <dbReference type="ARBA" id="ARBA00004498"/>
    </source>
</evidence>
<dbReference type="CDD" id="cd04273">
    <property type="entry name" value="ZnMc_ADAMTS_like"/>
    <property type="match status" value="1"/>
</dbReference>
<evidence type="ECO:0000259" key="17">
    <source>
        <dbReference type="PROSITE" id="PS50215"/>
    </source>
</evidence>
<dbReference type="PANTHER" id="PTHR13723">
    <property type="entry name" value="ADAMTS A DISINTEGRIN AND METALLOPROTEASE WITH THROMBOSPONDIN MOTIFS PROTEASE"/>
    <property type="match status" value="1"/>
</dbReference>
<dbReference type="FunFam" id="2.20.100.10:FF:000006">
    <property type="entry name" value="A disintegrin and metalloproteinase with thrombospondin motifs 1"/>
    <property type="match status" value="1"/>
</dbReference>
<comment type="cofactor">
    <cofactor evidence="1">
        <name>Zn(2+)</name>
        <dbReference type="ChEBI" id="CHEBI:29105"/>
    </cofactor>
</comment>
<evidence type="ECO:0000313" key="20">
    <source>
        <dbReference type="RefSeq" id="XP_013409605.1"/>
    </source>
</evidence>
<accession>A0A1S3JGT4</accession>
<dbReference type="Pfam" id="PF19236">
    <property type="entry name" value="ADAMTS_CR_3"/>
    <property type="match status" value="1"/>
</dbReference>
<dbReference type="InterPro" id="IPR002870">
    <property type="entry name" value="Peptidase_M12B_N"/>
</dbReference>
<evidence type="ECO:0000256" key="15">
    <source>
        <dbReference type="SAM" id="MobiDB-lite"/>
    </source>
</evidence>
<evidence type="ECO:0000256" key="3">
    <source>
        <dbReference type="ARBA" id="ARBA00022525"/>
    </source>
</evidence>
<dbReference type="InterPro" id="IPR000884">
    <property type="entry name" value="TSP1_rpt"/>
</dbReference>
<dbReference type="AlphaFoldDB" id="A0A1S3JGT4"/>
<comment type="subcellular location">
    <subcellularLocation>
        <location evidence="2">Secreted</location>
        <location evidence="2">Extracellular space</location>
        <location evidence="2">Extracellular matrix</location>
    </subcellularLocation>
</comment>
<dbReference type="InParanoid" id="A0A1S3JGT4"/>
<gene>
    <name evidence="20" type="primary">LOC106173140</name>
</gene>
<dbReference type="SMART" id="SM00209">
    <property type="entry name" value="TSP1"/>
    <property type="match status" value="5"/>
</dbReference>
<dbReference type="Gene3D" id="3.40.1620.60">
    <property type="match status" value="1"/>
</dbReference>
<dbReference type="GO" id="GO:0046872">
    <property type="term" value="F:metal ion binding"/>
    <property type="evidence" value="ECO:0007669"/>
    <property type="project" value="UniProtKB-KW"/>
</dbReference>
<keyword evidence="19" id="KW-1185">Reference proteome</keyword>
<evidence type="ECO:0000256" key="9">
    <source>
        <dbReference type="ARBA" id="ARBA00022801"/>
    </source>
</evidence>
<dbReference type="FunFam" id="2.60.120.830:FF:000001">
    <property type="entry name" value="A disintegrin and metalloproteinase with thrombospondin motifs 1"/>
    <property type="match status" value="1"/>
</dbReference>
<dbReference type="Pfam" id="PF05986">
    <property type="entry name" value="ADAMTS_spacer1"/>
    <property type="match status" value="1"/>
</dbReference>
<evidence type="ECO:0000256" key="10">
    <source>
        <dbReference type="ARBA" id="ARBA00022833"/>
    </source>
</evidence>
<keyword evidence="7 16" id="KW-0732">Signal</keyword>
<feature type="domain" description="Peptidase M12B" evidence="17">
    <location>
        <begin position="271"/>
        <end position="483"/>
    </location>
</feature>
<keyword evidence="11 20" id="KW-0482">Metalloprotease</keyword>
<evidence type="ECO:0000256" key="12">
    <source>
        <dbReference type="ARBA" id="ARBA00023157"/>
    </source>
</evidence>
<evidence type="ECO:0000256" key="16">
    <source>
        <dbReference type="SAM" id="SignalP"/>
    </source>
</evidence>
<dbReference type="InterPro" id="IPR010294">
    <property type="entry name" value="ADAMTS_spacer1"/>
</dbReference>
<dbReference type="Pfam" id="PF01562">
    <property type="entry name" value="Pep_M12B_propep"/>
    <property type="match status" value="1"/>
</dbReference>
<keyword evidence="10 14" id="KW-0862">Zinc</keyword>
<organism evidence="19 20">
    <name type="scientific">Lingula anatina</name>
    <name type="common">Brachiopod</name>
    <name type="synonym">Lingula unguis</name>
    <dbReference type="NCBI Taxonomy" id="7574"/>
    <lineage>
        <taxon>Eukaryota</taxon>
        <taxon>Metazoa</taxon>
        <taxon>Spiralia</taxon>
        <taxon>Lophotrochozoa</taxon>
        <taxon>Brachiopoda</taxon>
        <taxon>Linguliformea</taxon>
        <taxon>Lingulata</taxon>
        <taxon>Lingulida</taxon>
        <taxon>Linguloidea</taxon>
        <taxon>Lingulidae</taxon>
        <taxon>Lingula</taxon>
    </lineage>
</organism>
<feature type="binding site" evidence="14">
    <location>
        <position position="418"/>
    </location>
    <ligand>
        <name>Zn(2+)</name>
        <dbReference type="ChEBI" id="CHEBI:29105"/>
        <note>catalytic</note>
    </ligand>
</feature>
<dbReference type="Pfam" id="PF08686">
    <property type="entry name" value="PLAC"/>
    <property type="match status" value="1"/>
</dbReference>
<protein>
    <submittedName>
        <fullName evidence="20">A disintegrin and metalloproteinase with thrombospondin motifs 6</fullName>
    </submittedName>
</protein>
<dbReference type="KEGG" id="lak:106173140"/>
<dbReference type="InterPro" id="IPR010909">
    <property type="entry name" value="PLAC"/>
</dbReference>
<dbReference type="Gene3D" id="3.40.390.10">
    <property type="entry name" value="Collagenase (Catalytic Domain)"/>
    <property type="match status" value="1"/>
</dbReference>
<dbReference type="InterPro" id="IPR024079">
    <property type="entry name" value="MetalloPept_cat_dom_sf"/>
</dbReference>
<dbReference type="GO" id="GO:0031012">
    <property type="term" value="C:extracellular matrix"/>
    <property type="evidence" value="ECO:0007669"/>
    <property type="project" value="TreeGrafter"/>
</dbReference>
<keyword evidence="8" id="KW-0677">Repeat</keyword>
<dbReference type="Pfam" id="PF17771">
    <property type="entry name" value="ADAMTS_CR_2"/>
    <property type="match status" value="1"/>
</dbReference>
<dbReference type="GO" id="GO:0006508">
    <property type="term" value="P:proteolysis"/>
    <property type="evidence" value="ECO:0007669"/>
    <property type="project" value="UniProtKB-KW"/>
</dbReference>
<dbReference type="RefSeq" id="XP_013409605.1">
    <property type="nucleotide sequence ID" value="XM_013554151.1"/>
</dbReference>
<evidence type="ECO:0000256" key="4">
    <source>
        <dbReference type="ARBA" id="ARBA00022530"/>
    </source>
</evidence>
<evidence type="ECO:0000256" key="1">
    <source>
        <dbReference type="ARBA" id="ARBA00001947"/>
    </source>
</evidence>
<feature type="binding site" evidence="14">
    <location>
        <position position="422"/>
    </location>
    <ligand>
        <name>Zn(2+)</name>
        <dbReference type="ChEBI" id="CHEBI:29105"/>
        <note>catalytic</note>
    </ligand>
</feature>
<sequence>MEIVYALLTWIISQALALPVNYSQISMKTEQLFRHLNHYEMVIPKLVDHKGNLISFDVTSKGIRTRKKRSALHTIPSNQSAFSSASTHSDECIYYKLTAYGSEFHFNLTLNRKLVSGDYTVEYWNRQGVERRDRHTEDCHFHGSVLNSIQSRVVLSNCNGLHGLFSTQDEHYYVEPLWNHTNSIETQGHPHIVYQQSALKHKPGHSSSSSHCGVKDHQDSHLHSHESHSNHIHNAITPLWAQGLQLKPHHYGYHNKDNWKSRRRRSVSRERHVETLVVVDKMMVGFHGQQEIEPYVLTIMNIVAKLYHDASVGNAINVIVTRLVLLSEDQPNLEINHHADKSLDSFCKWQKAINPKSHEQGIAHHDNAVLITRFDICTYKNQPCGTLGLAPVAGMCELDRSCSINEDIGLASAFTIAHEMGHNFGMQHDGAGNPCGTKGHEPAKIMAAQLTREVDPFSWSSCSRKYITGFLDSGRGACLENVPKERDFVFPTELPGQKVDADEQCKLQYGPKSRQCKVGEVCRELWCTNQNERCVTNSIPAVEGTACVTWRVKKGWCYQGRCVVQGSMPEAVSGGWGTWSEWGSCSRTCGGGVESSNRHCDNPSPTHGGKYCIGERTRYRSCNIHDCPINSTVFRAVQCTSFNDVPFRGEKYKWKPYTGGLSSLALWKMVKFATRSIGATKCQEMSFIIGHVNPCALNCLADGHNFYTERAPKVIDGTRCYPDSLNMCINGECRHVGCDHILGSGAIEDKCRVCGGDGTTCKTISSLFDKPLQKGSYQEVVTIPKGAVHINVTEDTLSRNYLALRSEVNDTYYINGAWTIDWPRKFEVAGTVFHYERAPDAPETLWALGPIQEPLVIMVLLQESNQGIHYEYNVPVKPSNVSEAEFVWEYSPWSECSVSCAKGVSKSKAVCLRKGDKTKVDNRFCPRYLKPNDKLKYCNEAPCKPGWVIGDWSDCSRTCGGGQKTRVVQCMQKVDQIEEKNLEDSWCTKRRPIAQMSCNEDKCPPVWVADEWSECTPKCGPGIRTRKVYCTSSDGRTRLNVTSCDRAQRPPFRMRCNLGRCPPPSWVTGEWGECSAECGKGQQRRTVVCKTYTGRSSDKCHFRDKPHDIQECETPCNVAPPTGEECKDVKKVAYCPLVLKFRFCDRAYFRQMCCKTCSQAGL</sequence>
<feature type="domain" description="PLAC" evidence="18">
    <location>
        <begin position="1122"/>
        <end position="1161"/>
    </location>
</feature>
<feature type="signal peptide" evidence="16">
    <location>
        <begin position="1"/>
        <end position="17"/>
    </location>
</feature>
<name>A0A1S3JGT4_LINAN</name>
<keyword evidence="6 14" id="KW-0479">Metal-binding</keyword>
<proteinExistence type="predicted"/>
<dbReference type="SUPFAM" id="SSF55486">
    <property type="entry name" value="Metalloproteases ('zincins'), catalytic domain"/>
    <property type="match status" value="1"/>
</dbReference>
<dbReference type="InterPro" id="IPR036383">
    <property type="entry name" value="TSP1_rpt_sf"/>
</dbReference>
<keyword evidence="3" id="KW-0964">Secreted</keyword>
<dbReference type="Gene3D" id="2.60.120.830">
    <property type="match status" value="1"/>
</dbReference>
<dbReference type="FunFam" id="3.40.390.10:FF:000001">
    <property type="entry name" value="A disintegrin and metalloproteinase with thrombospondin motifs 1"/>
    <property type="match status" value="1"/>
</dbReference>
<evidence type="ECO:0000256" key="7">
    <source>
        <dbReference type="ARBA" id="ARBA00022729"/>
    </source>
</evidence>
<evidence type="ECO:0000256" key="6">
    <source>
        <dbReference type="ARBA" id="ARBA00022723"/>
    </source>
</evidence>
<dbReference type="InterPro" id="IPR045371">
    <property type="entry name" value="ADAMTS_CR_3"/>
</dbReference>
<dbReference type="Pfam" id="PF01421">
    <property type="entry name" value="Reprolysin"/>
    <property type="match status" value="1"/>
</dbReference>
<evidence type="ECO:0000259" key="18">
    <source>
        <dbReference type="PROSITE" id="PS50900"/>
    </source>
</evidence>
<dbReference type="PROSITE" id="PS50900">
    <property type="entry name" value="PLAC"/>
    <property type="match status" value="1"/>
</dbReference>
<evidence type="ECO:0000256" key="13">
    <source>
        <dbReference type="ARBA" id="ARBA00023180"/>
    </source>
</evidence>
<dbReference type="Pfam" id="PF00090">
    <property type="entry name" value="TSP_1"/>
    <property type="match status" value="1"/>
</dbReference>
<dbReference type="GO" id="GO:0030198">
    <property type="term" value="P:extracellular matrix organization"/>
    <property type="evidence" value="ECO:0007669"/>
    <property type="project" value="TreeGrafter"/>
</dbReference>
<evidence type="ECO:0000313" key="19">
    <source>
        <dbReference type="Proteomes" id="UP000085678"/>
    </source>
</evidence>
<dbReference type="Pfam" id="PF19030">
    <property type="entry name" value="TSP1_ADAMTS"/>
    <property type="match status" value="4"/>
</dbReference>
<dbReference type="FunFam" id="2.20.100.10:FF:000005">
    <property type="entry name" value="ADAM metallopeptidase with thrombospondin type 1 motif 9"/>
    <property type="match status" value="1"/>
</dbReference>
<dbReference type="PANTHER" id="PTHR13723:SF311">
    <property type="entry name" value="ADAM CYSTEINE-RICH DOMAIN-CONTAINING PROTEIN"/>
    <property type="match status" value="1"/>
</dbReference>
<feature type="region of interest" description="Disordered" evidence="15">
    <location>
        <begin position="198"/>
        <end position="228"/>
    </location>
</feature>
<keyword evidence="12" id="KW-1015">Disulfide bond</keyword>
<dbReference type="GeneID" id="106173140"/>
<keyword evidence="4" id="KW-0272">Extracellular matrix</keyword>
<dbReference type="GO" id="GO:0004222">
    <property type="term" value="F:metalloendopeptidase activity"/>
    <property type="evidence" value="ECO:0007669"/>
    <property type="project" value="InterPro"/>
</dbReference>
<feature type="binding site" evidence="14">
    <location>
        <position position="428"/>
    </location>
    <ligand>
        <name>Zn(2+)</name>
        <dbReference type="ChEBI" id="CHEBI:29105"/>
        <note>catalytic</note>
    </ligand>
</feature>
<reference evidence="20" key="1">
    <citation type="submission" date="2025-08" db="UniProtKB">
        <authorList>
            <consortium name="RefSeq"/>
        </authorList>
    </citation>
    <scope>IDENTIFICATION</scope>
    <source>
        <tissue evidence="20">Gonads</tissue>
    </source>
</reference>
<evidence type="ECO:0000256" key="11">
    <source>
        <dbReference type="ARBA" id="ARBA00023049"/>
    </source>
</evidence>
<dbReference type="PROSITE" id="PS50092">
    <property type="entry name" value="TSP1"/>
    <property type="match status" value="5"/>
</dbReference>
<keyword evidence="13" id="KW-0325">Glycoprotein</keyword>
<dbReference type="InterPro" id="IPR050439">
    <property type="entry name" value="ADAMTS_ADAMTS-like"/>
</dbReference>
<evidence type="ECO:0000256" key="5">
    <source>
        <dbReference type="ARBA" id="ARBA00022670"/>
    </source>
</evidence>
<dbReference type="Gene3D" id="2.20.100.10">
    <property type="entry name" value="Thrombospondin type-1 (TSP1) repeat"/>
    <property type="match status" value="5"/>
</dbReference>
<evidence type="ECO:0000256" key="14">
    <source>
        <dbReference type="PROSITE-ProRule" id="PRU00276"/>
    </source>
</evidence>
<dbReference type="InterPro" id="IPR041645">
    <property type="entry name" value="ADAMTS_CR_2"/>
</dbReference>
<dbReference type="SUPFAM" id="SSF82895">
    <property type="entry name" value="TSP-1 type 1 repeat"/>
    <property type="match status" value="5"/>
</dbReference>
<comment type="caution">
    <text evidence="14">Lacks conserved residue(s) required for the propagation of feature annotation.</text>
</comment>
<feature type="chain" id="PRO_5030033817" evidence="16">
    <location>
        <begin position="18"/>
        <end position="1162"/>
    </location>
</feature>
<dbReference type="PROSITE" id="PS50215">
    <property type="entry name" value="ADAM_MEPRO"/>
    <property type="match status" value="1"/>
</dbReference>
<evidence type="ECO:0000256" key="8">
    <source>
        <dbReference type="ARBA" id="ARBA00022737"/>
    </source>
</evidence>